<organism evidence="1">
    <name type="scientific">Tanacetum cinerariifolium</name>
    <name type="common">Dalmatian daisy</name>
    <name type="synonym">Chrysanthemum cinerariifolium</name>
    <dbReference type="NCBI Taxonomy" id="118510"/>
    <lineage>
        <taxon>Eukaryota</taxon>
        <taxon>Viridiplantae</taxon>
        <taxon>Streptophyta</taxon>
        <taxon>Embryophyta</taxon>
        <taxon>Tracheophyta</taxon>
        <taxon>Spermatophyta</taxon>
        <taxon>Magnoliopsida</taxon>
        <taxon>eudicotyledons</taxon>
        <taxon>Gunneridae</taxon>
        <taxon>Pentapetalae</taxon>
        <taxon>asterids</taxon>
        <taxon>campanulids</taxon>
        <taxon>Asterales</taxon>
        <taxon>Asteraceae</taxon>
        <taxon>Asteroideae</taxon>
        <taxon>Anthemideae</taxon>
        <taxon>Anthemidinae</taxon>
        <taxon>Tanacetum</taxon>
    </lineage>
</organism>
<gene>
    <name evidence="1" type="ORF">Tci_617888</name>
    <name evidence="2" type="ORF">Tci_652517</name>
</gene>
<dbReference type="AlphaFoldDB" id="A0A699JMF3"/>
<protein>
    <submittedName>
        <fullName evidence="1">Uncharacterized protein</fullName>
    </submittedName>
</protein>
<name>A0A699JMF3_TANCI</name>
<comment type="caution">
    <text evidence="1">The sequence shown here is derived from an EMBL/GenBank/DDBJ whole genome shotgun (WGS) entry which is preliminary data.</text>
</comment>
<reference evidence="1" key="1">
    <citation type="journal article" date="2019" name="Sci. Rep.">
        <title>Draft genome of Tanacetum cinerariifolium, the natural source of mosquito coil.</title>
        <authorList>
            <person name="Yamashiro T."/>
            <person name="Shiraishi A."/>
            <person name="Satake H."/>
            <person name="Nakayama K."/>
        </authorList>
    </citation>
    <scope>NUCLEOTIDE SEQUENCE</scope>
</reference>
<proteinExistence type="predicted"/>
<dbReference type="EMBL" id="BKCJ010427796">
    <property type="protein sequence ID" value="GFA45916.1"/>
    <property type="molecule type" value="Genomic_DNA"/>
</dbReference>
<accession>A0A699JMF3</accession>
<evidence type="ECO:0000313" key="1">
    <source>
        <dbReference type="EMBL" id="GFA45916.1"/>
    </source>
</evidence>
<evidence type="ECO:0000313" key="2">
    <source>
        <dbReference type="EMBL" id="GFA80545.1"/>
    </source>
</evidence>
<sequence length="71" mass="8276">MCHTVAGKITDTTIDSISYPQSLIHKHRLMFEICTMNQKLKQEHVPTLNEQRARMFLETVHICSNDFDEKA</sequence>
<dbReference type="EMBL" id="BKCJ010491398">
    <property type="protein sequence ID" value="GFA80545.1"/>
    <property type="molecule type" value="Genomic_DNA"/>
</dbReference>